<keyword evidence="1" id="KW-0812">Transmembrane</keyword>
<feature type="transmembrane region" description="Helical" evidence="1">
    <location>
        <begin position="121"/>
        <end position="137"/>
    </location>
</feature>
<keyword evidence="1" id="KW-1133">Transmembrane helix</keyword>
<feature type="transmembrane region" description="Helical" evidence="1">
    <location>
        <begin position="402"/>
        <end position="424"/>
    </location>
</feature>
<dbReference type="KEGG" id="aav:Aave_1026"/>
<feature type="transmembrane region" description="Helical" evidence="1">
    <location>
        <begin position="70"/>
        <end position="89"/>
    </location>
</feature>
<reference evidence="2" key="1">
    <citation type="submission" date="2006-12" db="EMBL/GenBank/DDBJ databases">
        <title>Complete sequence of Acidovorax avenae subsp. citrulli AAC00-1.</title>
        <authorList>
            <consortium name="US DOE Joint Genome Institute"/>
            <person name="Copeland A."/>
            <person name="Lucas S."/>
            <person name="Lapidus A."/>
            <person name="Barry K."/>
            <person name="Detter J.C."/>
            <person name="Glavina del Rio T."/>
            <person name="Dalin E."/>
            <person name="Tice H."/>
            <person name="Pitluck S."/>
            <person name="Kiss H."/>
            <person name="Brettin T."/>
            <person name="Bruce D."/>
            <person name="Han C."/>
            <person name="Tapia R."/>
            <person name="Gilna P."/>
            <person name="Schmutz J."/>
            <person name="Larimer F."/>
            <person name="Land M."/>
            <person name="Hauser L."/>
            <person name="Kyrpides N."/>
            <person name="Kim E."/>
            <person name="Stahl D."/>
            <person name="Richardson P."/>
        </authorList>
    </citation>
    <scope>NUCLEOTIDE SEQUENCE</scope>
    <source>
        <strain evidence="2">AAC00-1</strain>
    </source>
</reference>
<dbReference type="AlphaFoldDB" id="A1TKY5"/>
<keyword evidence="1" id="KW-0472">Membrane</keyword>
<feature type="transmembrane region" description="Helical" evidence="1">
    <location>
        <begin position="375"/>
        <end position="395"/>
    </location>
</feature>
<evidence type="ECO:0000256" key="1">
    <source>
        <dbReference type="SAM" id="Phobius"/>
    </source>
</evidence>
<feature type="transmembrane region" description="Helical" evidence="1">
    <location>
        <begin position="194"/>
        <end position="214"/>
    </location>
</feature>
<evidence type="ECO:0000313" key="2">
    <source>
        <dbReference type="EMBL" id="ABM31623.1"/>
    </source>
</evidence>
<accession>A1TKY5</accession>
<dbReference type="HOGENOM" id="CLU_037111_0_0_4"/>
<sequence length="454" mass="50594">MRLKYKPYALDCAIVLLLSIAIIYLFYPGFMSYDSWKQLYDAKNRHIGDAHPPIMSMIWRGLDAVYPGPALMLILQVALFSVSLAFVAIRLAPHPVGRLPFLLLLIFPPSLGIIGIIWKDVWMHGFLLGCLAVALYCHHAQGRARIALLVAFSAMAFMAATFRHNAVAAIPPFAMLAFYGVASRPTVSRLRNFTVTALISLVFTAVVLFVNGLVTRVLADYHENFSQVLMTFDVAGTSSLSGRRLFSSGYADMVDDTVTVADIQARYTPRFHSCLYNPCTAGPGIFRTSMKQSELDHLRKDWLLAIVTEPRAWMEHKYHVAREIIRLGTLEIWAPTLEDPLFPNDWGITFNDTPVRAAFRKMIFAASGTWIYNTYMYLAGAVVVGFMAAAGLLWTQWPRAQLAAALALAASGTLYETSLFFGATSADFRYSVWLIICTWLAICSFVSALIVGRR</sequence>
<feature type="transmembrane region" description="Helical" evidence="1">
    <location>
        <begin position="166"/>
        <end position="182"/>
    </location>
</feature>
<feature type="transmembrane region" description="Helical" evidence="1">
    <location>
        <begin position="430"/>
        <end position="451"/>
    </location>
</feature>
<proteinExistence type="predicted"/>
<dbReference type="EMBL" id="CP000512">
    <property type="protein sequence ID" value="ABM31623.1"/>
    <property type="molecule type" value="Genomic_DNA"/>
</dbReference>
<evidence type="ECO:0000313" key="3">
    <source>
        <dbReference type="Proteomes" id="UP000002596"/>
    </source>
</evidence>
<organism evidence="2 3">
    <name type="scientific">Paracidovorax citrulli (strain AAC00-1)</name>
    <name type="common">Acidovorax citrulli</name>
    <dbReference type="NCBI Taxonomy" id="397945"/>
    <lineage>
        <taxon>Bacteria</taxon>
        <taxon>Pseudomonadati</taxon>
        <taxon>Pseudomonadota</taxon>
        <taxon>Betaproteobacteria</taxon>
        <taxon>Burkholderiales</taxon>
        <taxon>Comamonadaceae</taxon>
        <taxon>Paracidovorax</taxon>
    </lineage>
</organism>
<gene>
    <name evidence="2" type="ordered locus">Aave_1026</name>
</gene>
<evidence type="ECO:0008006" key="4">
    <source>
        <dbReference type="Google" id="ProtNLM"/>
    </source>
</evidence>
<feature type="transmembrane region" description="Helical" evidence="1">
    <location>
        <begin position="7"/>
        <end position="27"/>
    </location>
</feature>
<dbReference type="eggNOG" id="ENOG50322BP">
    <property type="taxonomic scope" value="Bacteria"/>
</dbReference>
<dbReference type="Proteomes" id="UP000002596">
    <property type="component" value="Chromosome"/>
</dbReference>
<name>A1TKY5_PARC0</name>
<protein>
    <recommendedName>
        <fullName evidence="4">Transmembrane protein</fullName>
    </recommendedName>
</protein>
<feature type="transmembrane region" description="Helical" evidence="1">
    <location>
        <begin position="96"/>
        <end position="115"/>
    </location>
</feature>